<dbReference type="InParanoid" id="A0A168RMJ5"/>
<reference evidence="3" key="1">
    <citation type="submission" date="2016-04" db="EMBL/GenBank/DDBJ databases">
        <authorList>
            <person name="Evans L.H."/>
            <person name="Alamgir A."/>
            <person name="Owens N."/>
            <person name="Weber N.D."/>
            <person name="Virtaneva K."/>
            <person name="Barbian K."/>
            <person name="Babar A."/>
            <person name="Rosenke K."/>
        </authorList>
    </citation>
    <scope>NUCLEOTIDE SEQUENCE [LARGE SCALE GENOMIC DNA]</scope>
    <source>
        <strain evidence="3">CBS 101.48</strain>
    </source>
</reference>
<dbReference type="AlphaFoldDB" id="A0A168RMJ5"/>
<organism evidence="3">
    <name type="scientific">Absidia glauca</name>
    <name type="common">Pin mould</name>
    <dbReference type="NCBI Taxonomy" id="4829"/>
    <lineage>
        <taxon>Eukaryota</taxon>
        <taxon>Fungi</taxon>
        <taxon>Fungi incertae sedis</taxon>
        <taxon>Mucoromycota</taxon>
        <taxon>Mucoromycotina</taxon>
        <taxon>Mucoromycetes</taxon>
        <taxon>Mucorales</taxon>
        <taxon>Cunninghamellaceae</taxon>
        <taxon>Absidia</taxon>
    </lineage>
</organism>
<accession>A0A168RMJ5</accession>
<keyword evidence="4" id="KW-1185">Reference proteome</keyword>
<feature type="region of interest" description="Disordered" evidence="1">
    <location>
        <begin position="25"/>
        <end position="95"/>
    </location>
</feature>
<proteinExistence type="predicted"/>
<feature type="chain" id="PRO_5007900097" evidence="2">
    <location>
        <begin position="21"/>
        <end position="129"/>
    </location>
</feature>
<sequence>MRTFYTAVFILWMFVTVMNAQQPTSSGMAMTSTSQTTSMGTPLPTTTTNEASNATSTVTHGSLAPPSAPSPSSPPPTTTRPPQFAPLPDDTVGKNGRLRVSSMALARPSPDPSLFAPALLLLLSLLIAS</sequence>
<evidence type="ECO:0000256" key="1">
    <source>
        <dbReference type="SAM" id="MobiDB-lite"/>
    </source>
</evidence>
<feature type="compositionally biased region" description="Low complexity" evidence="1">
    <location>
        <begin position="25"/>
        <end position="65"/>
    </location>
</feature>
<gene>
    <name evidence="3" type="primary">ABSGL_12778.1 scaffold 13517</name>
</gene>
<dbReference type="EMBL" id="LT554730">
    <property type="protein sequence ID" value="SAM07139.1"/>
    <property type="molecule type" value="Genomic_DNA"/>
</dbReference>
<feature type="signal peptide" evidence="2">
    <location>
        <begin position="1"/>
        <end position="20"/>
    </location>
</feature>
<evidence type="ECO:0000256" key="2">
    <source>
        <dbReference type="SAM" id="SignalP"/>
    </source>
</evidence>
<keyword evidence="2" id="KW-0732">Signal</keyword>
<feature type="compositionally biased region" description="Pro residues" evidence="1">
    <location>
        <begin position="66"/>
        <end position="85"/>
    </location>
</feature>
<protein>
    <submittedName>
        <fullName evidence="3">Uncharacterized protein</fullName>
    </submittedName>
</protein>
<evidence type="ECO:0000313" key="4">
    <source>
        <dbReference type="Proteomes" id="UP000078561"/>
    </source>
</evidence>
<dbReference type="Proteomes" id="UP000078561">
    <property type="component" value="Unassembled WGS sequence"/>
</dbReference>
<evidence type="ECO:0000313" key="3">
    <source>
        <dbReference type="EMBL" id="SAM07139.1"/>
    </source>
</evidence>
<name>A0A168RMJ5_ABSGL</name>